<sequence length="108" mass="11751">MAALLLTPFERRHIKRGVVGGGRQGHQFLGRGECLCRYEMPSSMKDIAIIASMVAKVASVGHCGSHRSEGGQIVQILSRSVAHGWLQDGVLVIEQWVTREAGELAIWG</sequence>
<evidence type="ECO:0000313" key="1">
    <source>
        <dbReference type="EMBL" id="GMN62253.1"/>
    </source>
</evidence>
<reference evidence="1" key="1">
    <citation type="submission" date="2023-07" db="EMBL/GenBank/DDBJ databases">
        <title>draft genome sequence of fig (Ficus carica).</title>
        <authorList>
            <person name="Takahashi T."/>
            <person name="Nishimura K."/>
        </authorList>
    </citation>
    <scope>NUCLEOTIDE SEQUENCE</scope>
</reference>
<protein>
    <submittedName>
        <fullName evidence="1">Uncharacterized protein</fullName>
    </submittedName>
</protein>
<comment type="caution">
    <text evidence="1">The sequence shown here is derived from an EMBL/GenBank/DDBJ whole genome shotgun (WGS) entry which is preliminary data.</text>
</comment>
<keyword evidence="2" id="KW-1185">Reference proteome</keyword>
<dbReference type="AlphaFoldDB" id="A0AA88J0U3"/>
<accession>A0AA88J0U3</accession>
<proteinExistence type="predicted"/>
<evidence type="ECO:0000313" key="2">
    <source>
        <dbReference type="Proteomes" id="UP001187192"/>
    </source>
</evidence>
<name>A0AA88J0U3_FICCA</name>
<organism evidence="1 2">
    <name type="scientific">Ficus carica</name>
    <name type="common">Common fig</name>
    <dbReference type="NCBI Taxonomy" id="3494"/>
    <lineage>
        <taxon>Eukaryota</taxon>
        <taxon>Viridiplantae</taxon>
        <taxon>Streptophyta</taxon>
        <taxon>Embryophyta</taxon>
        <taxon>Tracheophyta</taxon>
        <taxon>Spermatophyta</taxon>
        <taxon>Magnoliopsida</taxon>
        <taxon>eudicotyledons</taxon>
        <taxon>Gunneridae</taxon>
        <taxon>Pentapetalae</taxon>
        <taxon>rosids</taxon>
        <taxon>fabids</taxon>
        <taxon>Rosales</taxon>
        <taxon>Moraceae</taxon>
        <taxon>Ficeae</taxon>
        <taxon>Ficus</taxon>
    </lineage>
</organism>
<dbReference type="EMBL" id="BTGU01000126">
    <property type="protein sequence ID" value="GMN62253.1"/>
    <property type="molecule type" value="Genomic_DNA"/>
</dbReference>
<dbReference type="Proteomes" id="UP001187192">
    <property type="component" value="Unassembled WGS sequence"/>
</dbReference>
<gene>
    <name evidence="1" type="ORF">TIFTF001_031337</name>
</gene>